<evidence type="ECO:0000313" key="4">
    <source>
        <dbReference type="Proteomes" id="UP000275865"/>
    </source>
</evidence>
<dbReference type="PANTHER" id="PTHR37292:SF2">
    <property type="entry name" value="DUF262 DOMAIN-CONTAINING PROTEIN"/>
    <property type="match status" value="1"/>
</dbReference>
<dbReference type="Proteomes" id="UP000275865">
    <property type="component" value="Unassembled WGS sequence"/>
</dbReference>
<comment type="caution">
    <text evidence="3">The sequence shown here is derived from an EMBL/GenBank/DDBJ whole genome shotgun (WGS) entry which is preliminary data.</text>
</comment>
<dbReference type="EMBL" id="RAZT01000010">
    <property type="protein sequence ID" value="RKN29941.1"/>
    <property type="molecule type" value="Genomic_DNA"/>
</dbReference>
<reference evidence="3 4" key="1">
    <citation type="submission" date="2018-09" db="EMBL/GenBank/DDBJ databases">
        <title>Micromonospora sp. nov. MS1-9, isolated from a root of Musa sp.</title>
        <authorList>
            <person name="Kuncharoen N."/>
            <person name="Kudo T."/>
            <person name="Ohkuma M."/>
            <person name="Yuki M."/>
            <person name="Tanasupawat S."/>
        </authorList>
    </citation>
    <scope>NUCLEOTIDE SEQUENCE [LARGE SCALE GENOMIC DNA]</scope>
    <source>
        <strain evidence="3 4">MS1-9</strain>
    </source>
</reference>
<feature type="compositionally biased region" description="Acidic residues" evidence="1">
    <location>
        <begin position="645"/>
        <end position="658"/>
    </location>
</feature>
<protein>
    <submittedName>
        <fullName evidence="3">DUF262 domain-containing protein</fullName>
    </submittedName>
</protein>
<gene>
    <name evidence="3" type="ORF">D7044_20235</name>
</gene>
<dbReference type="AlphaFoldDB" id="A0A3A9XXQ7"/>
<accession>A0A3A9XXQ7</accession>
<proteinExistence type="predicted"/>
<feature type="domain" description="GmrSD restriction endonucleases N-terminal" evidence="2">
    <location>
        <begin position="5"/>
        <end position="214"/>
    </location>
</feature>
<dbReference type="RefSeq" id="WP_120689897.1">
    <property type="nucleotide sequence ID" value="NZ_RAZT01000010.1"/>
</dbReference>
<organism evidence="3 4">
    <name type="scientific">Micromonospora musae</name>
    <dbReference type="NCBI Taxonomy" id="1894970"/>
    <lineage>
        <taxon>Bacteria</taxon>
        <taxon>Bacillati</taxon>
        <taxon>Actinomycetota</taxon>
        <taxon>Actinomycetes</taxon>
        <taxon>Micromonosporales</taxon>
        <taxon>Micromonosporaceae</taxon>
        <taxon>Micromonospora</taxon>
    </lineage>
</organism>
<evidence type="ECO:0000259" key="2">
    <source>
        <dbReference type="Pfam" id="PF03235"/>
    </source>
</evidence>
<dbReference type="InterPro" id="IPR004919">
    <property type="entry name" value="GmrSD_N"/>
</dbReference>
<dbReference type="Pfam" id="PF03235">
    <property type="entry name" value="GmrSD_N"/>
    <property type="match status" value="1"/>
</dbReference>
<evidence type="ECO:0000256" key="1">
    <source>
        <dbReference type="SAM" id="MobiDB-lite"/>
    </source>
</evidence>
<evidence type="ECO:0000313" key="3">
    <source>
        <dbReference type="EMBL" id="RKN29941.1"/>
    </source>
</evidence>
<dbReference type="PANTHER" id="PTHR37292">
    <property type="entry name" value="VNG6097C"/>
    <property type="match status" value="1"/>
</dbReference>
<sequence>MSKLGTILDQIDSGTVLLPEFQRGYVWNRDQVRGLMRSLYLGFPVGGLLVWETEADHGSVRGSDHVGGGVKLLLLDGQQRITSLYGVVRGKPPAFFEGDPAAFTGLRFNVEEETFEFYAPAKMKDDPTWVDVTALFVEGLEAQIGKLNAHPSVAPRIVAYMTRLSRLRNLLEREFHQEKITGADKGVEVVVDIFNRVNSGGTKLSKGDLALAKICADWPEARSTMRKHLGTWSTAGFQFNLDWLLRNVNAVATGRAQFEFLEAVGSTDFAQALTSSERYISGFLDVVSGRLGLDHDRVLMGRYAFPVVSRFLHLNGGTFADATERDRVLFWYIHAALWGRFAGSTETILTQDYETAARSGIDGLITSLARWRGGNLVIDGQDFEGFGRGSRFYPLLYLLTRVLGARDFGSGLELKSEMLGHLTSLQVHHIFPKALLYKHGYGRAEVNAVANFAFLTQQTNLAIGKRPPEDYFAETQQKHPGALESQWIPTDPQLWRPDRYLDFLAARRELLANAANGFLAGLRDGTKPAAEPLRPVVVVTEEEVDDVRAGQVKALVEELVTAGCAEPALDSEIADPATGRVLGVAEAYWPDGLQPGLGNPVVLELDANPELARMEELGYEVFTSVDALRGYVARRNEQAAGLTDGDGEPLGEETDVDGEAASGSQSAVVPAQSGGDQGTVADFERAMRGVYEAARREAGYNATYFLGMIAEHGGLATAKKLLASPVVSDGFAALWERGRLDLTVEALVVKDEYESLFTPHELDIARHRLRQFDFDLSARR</sequence>
<feature type="region of interest" description="Disordered" evidence="1">
    <location>
        <begin position="639"/>
        <end position="676"/>
    </location>
</feature>
<name>A0A3A9XXQ7_9ACTN</name>